<organism evidence="1">
    <name type="scientific">Gallibacterium anatis</name>
    <dbReference type="NCBI Taxonomy" id="750"/>
    <lineage>
        <taxon>Bacteria</taxon>
        <taxon>Pseudomonadati</taxon>
        <taxon>Pseudomonadota</taxon>
        <taxon>Gammaproteobacteria</taxon>
        <taxon>Pasteurellales</taxon>
        <taxon>Pasteurellaceae</taxon>
        <taxon>Gallibacterium</taxon>
    </lineage>
</organism>
<name>A0A930UXR8_9PAST</name>
<accession>A0A930UXR8</accession>
<evidence type="ECO:0000313" key="1">
    <source>
        <dbReference type="EMBL" id="MBF4103079.1"/>
    </source>
</evidence>
<dbReference type="AlphaFoldDB" id="A0A930UXR8"/>
<sequence length="55" mass="5896">MVDNIIKLRMLCNPAAIGLYAASSVGGGLPVSDRTRSGGKAVIRFCQLKEHFPVH</sequence>
<comment type="caution">
    <text evidence="1">The sequence shown here is derived from an EMBL/GenBank/DDBJ whole genome shotgun (WGS) entry which is preliminary data.</text>
</comment>
<proteinExistence type="predicted"/>
<reference evidence="1" key="1">
    <citation type="submission" date="2020-11" db="EMBL/GenBank/DDBJ databases">
        <title>Gallibacterium anatis 1637, full genome, WGS.</title>
        <authorList>
            <person name="Laishevtcev A.I."/>
            <person name="Yakimova E.A."/>
            <person name="Petkovich D."/>
            <person name="Stepanova T.V."/>
            <person name="Kalendr R.S."/>
            <person name="Rubalsky E.O."/>
            <person name="Zulkarneev E.R."/>
            <person name="Aleshkin A.V."/>
        </authorList>
    </citation>
    <scope>NUCLEOTIDE SEQUENCE</scope>
    <source>
        <strain evidence="1">1637</strain>
    </source>
</reference>
<gene>
    <name evidence="1" type="ORF">INT80_14160</name>
</gene>
<protein>
    <submittedName>
        <fullName evidence="1">Uncharacterized protein</fullName>
    </submittedName>
</protein>
<dbReference type="EMBL" id="JADION010000052">
    <property type="protein sequence ID" value="MBF4103079.1"/>
    <property type="molecule type" value="Genomic_DNA"/>
</dbReference>